<keyword evidence="1 2" id="KW-0378">Hydrolase</keyword>
<name>A0A1H6L174_RUMFL</name>
<proteinExistence type="predicted"/>
<dbReference type="Gene3D" id="1.50.10.10">
    <property type="match status" value="1"/>
</dbReference>
<evidence type="ECO:0000256" key="1">
    <source>
        <dbReference type="ARBA" id="ARBA00022801"/>
    </source>
</evidence>
<organism evidence="2 3">
    <name type="scientific">Ruminococcus flavefaciens</name>
    <dbReference type="NCBI Taxonomy" id="1265"/>
    <lineage>
        <taxon>Bacteria</taxon>
        <taxon>Bacillati</taxon>
        <taxon>Bacillota</taxon>
        <taxon>Clostridia</taxon>
        <taxon>Eubacteriales</taxon>
        <taxon>Oscillospiraceae</taxon>
        <taxon>Ruminococcus</taxon>
    </lineage>
</organism>
<dbReference type="Proteomes" id="UP000183190">
    <property type="component" value="Unassembled WGS sequence"/>
</dbReference>
<dbReference type="AlphaFoldDB" id="A0A1H6L174"/>
<evidence type="ECO:0000313" key="3">
    <source>
        <dbReference type="Proteomes" id="UP000183190"/>
    </source>
</evidence>
<dbReference type="OrthoDB" id="6381507at2"/>
<dbReference type="InterPro" id="IPR012341">
    <property type="entry name" value="6hp_glycosidase-like_sf"/>
</dbReference>
<evidence type="ECO:0000313" key="2">
    <source>
        <dbReference type="EMBL" id="SEH81832.1"/>
    </source>
</evidence>
<dbReference type="InterPro" id="IPR010905">
    <property type="entry name" value="Glyco_hydro_88"/>
</dbReference>
<dbReference type="GO" id="GO:0016787">
    <property type="term" value="F:hydrolase activity"/>
    <property type="evidence" value="ECO:0007669"/>
    <property type="project" value="UniProtKB-KW"/>
</dbReference>
<dbReference type="SUPFAM" id="SSF48208">
    <property type="entry name" value="Six-hairpin glycosidases"/>
    <property type="match status" value="1"/>
</dbReference>
<dbReference type="PANTHER" id="PTHR33886">
    <property type="entry name" value="UNSATURATED RHAMNOGALACTURONAN HYDROLASE (EUROFUNG)"/>
    <property type="match status" value="1"/>
</dbReference>
<dbReference type="Pfam" id="PF07470">
    <property type="entry name" value="Glyco_hydro_88"/>
    <property type="match status" value="1"/>
</dbReference>
<accession>A0A1H6L174</accession>
<dbReference type="PANTHER" id="PTHR33886:SF8">
    <property type="entry name" value="UNSATURATED RHAMNOGALACTURONAN HYDROLASE (EUROFUNG)"/>
    <property type="match status" value="1"/>
</dbReference>
<dbReference type="EMBL" id="FNWV01000014">
    <property type="protein sequence ID" value="SEH81832.1"/>
    <property type="molecule type" value="Genomic_DNA"/>
</dbReference>
<gene>
    <name evidence="2" type="ORF">SAMN02910265_02872</name>
</gene>
<dbReference type="GO" id="GO:0005975">
    <property type="term" value="P:carbohydrate metabolic process"/>
    <property type="evidence" value="ECO:0007669"/>
    <property type="project" value="InterPro"/>
</dbReference>
<dbReference type="InterPro" id="IPR008928">
    <property type="entry name" value="6-hairpin_glycosidase_sf"/>
</dbReference>
<sequence>MTRPDTIINNYIEKLILTSEPLSPLWNVESSVYGKVPKWNYIDNCMITALLMLYDLSGDERLLGYSVKFTDTYVNKDGNIPTINYADYNLDNLNGGRNLIDLWKLTGAEHYRLGFEKLWNEQVLRQPRLSCGSFWHKAVYPDQIWLDGTYMALPFMAEYGKLHDLRGVIDDAERQLCDIKRISRDPKTGLYYHGYDDTKTMIWADKITGLSPEFWLRSNGWLCAALADTFEILTDPRIGRQLAEMLGDITKYCRDDGMLYQLPLKPELEGNYPETSGTLLVAYAALKAARLGVCGDDIRQIGLKAFNTITEKFINTESEIPVLGNICLVGGLGGENERDGSAEYYLSEKITENDAKGIAPYIMAFTEIKKM</sequence>
<protein>
    <submittedName>
        <fullName evidence="2">Unsaturated rhamnogalacturonyl hydrolase</fullName>
    </submittedName>
</protein>
<reference evidence="2 3" key="1">
    <citation type="submission" date="2016-10" db="EMBL/GenBank/DDBJ databases">
        <authorList>
            <person name="de Groot N.N."/>
        </authorList>
    </citation>
    <scope>NUCLEOTIDE SEQUENCE [LARGE SCALE GENOMIC DNA]</scope>
    <source>
        <strain evidence="2 3">YAD2003</strain>
    </source>
</reference>
<dbReference type="RefSeq" id="WP_074718592.1">
    <property type="nucleotide sequence ID" value="NZ_FNWV01000014.1"/>
</dbReference>
<dbReference type="InterPro" id="IPR052043">
    <property type="entry name" value="PolySaccharide_Degr_Enz"/>
</dbReference>